<name>A0A5R9AKJ0_9MICC</name>
<sequence length="211" mass="22451">MEEHVAGQYLRLLLADGRLLSAVHAPGGPWNLGEGVRDVTGEIHADIEAFAQGAAEATPGMPVLTVDIVVNDFTGPTAHENRPVLVEHSERPWMYLQHVADERRISELGHELLQSSARHAGLTLPGSGMGTQERVTFRWEGLSQVAEDIQAAEAAAGQMQLDLRFTSTDPVAGVVCGEVSGPPAVIALLSEFVIDGHVLTAPAMAVETRPA</sequence>
<dbReference type="AlphaFoldDB" id="A0A5R9AKJ0"/>
<comment type="caution">
    <text evidence="1">The sequence shown here is derived from an EMBL/GenBank/DDBJ whole genome shotgun (WGS) entry which is preliminary data.</text>
</comment>
<gene>
    <name evidence="1" type="ORF">FEF27_01575</name>
</gene>
<organism evidence="1 2">
    <name type="scientific">Nesterenkonia sphaerica</name>
    <dbReference type="NCBI Taxonomy" id="1804988"/>
    <lineage>
        <taxon>Bacteria</taxon>
        <taxon>Bacillati</taxon>
        <taxon>Actinomycetota</taxon>
        <taxon>Actinomycetes</taxon>
        <taxon>Micrococcales</taxon>
        <taxon>Micrococcaceae</taxon>
        <taxon>Nesterenkonia</taxon>
    </lineage>
</organism>
<protein>
    <submittedName>
        <fullName evidence="1">Uncharacterized protein</fullName>
    </submittedName>
</protein>
<proteinExistence type="predicted"/>
<evidence type="ECO:0000313" key="2">
    <source>
        <dbReference type="Proteomes" id="UP000306544"/>
    </source>
</evidence>
<dbReference type="RefSeq" id="WP_138169083.1">
    <property type="nucleotide sequence ID" value="NZ_VAWA01000002.1"/>
</dbReference>
<reference evidence="1 2" key="1">
    <citation type="submission" date="2019-05" db="EMBL/GenBank/DDBJ databases">
        <title>Nesterenkonia sp. GY239, isolated from the Southern Atlantic Ocean.</title>
        <authorList>
            <person name="Zhang G."/>
        </authorList>
    </citation>
    <scope>NUCLEOTIDE SEQUENCE [LARGE SCALE GENOMIC DNA]</scope>
    <source>
        <strain evidence="1 2">GY239</strain>
    </source>
</reference>
<dbReference type="EMBL" id="VAWA01000002">
    <property type="protein sequence ID" value="TLP79322.1"/>
    <property type="molecule type" value="Genomic_DNA"/>
</dbReference>
<dbReference type="Proteomes" id="UP000306544">
    <property type="component" value="Unassembled WGS sequence"/>
</dbReference>
<keyword evidence="2" id="KW-1185">Reference proteome</keyword>
<evidence type="ECO:0000313" key="1">
    <source>
        <dbReference type="EMBL" id="TLP79322.1"/>
    </source>
</evidence>
<dbReference type="OrthoDB" id="4964598at2"/>
<accession>A0A5R9AKJ0</accession>